<proteinExistence type="inferred from homology"/>
<keyword evidence="7" id="KW-0520">NAD</keyword>
<dbReference type="GO" id="GO:0032259">
    <property type="term" value="P:methylation"/>
    <property type="evidence" value="ECO:0007669"/>
    <property type="project" value="UniProtKB-KW"/>
</dbReference>
<gene>
    <name evidence="14" type="ORF">DY251_00625</name>
</gene>
<dbReference type="InterPro" id="IPR036291">
    <property type="entry name" value="NAD(P)-bd_dom_sf"/>
</dbReference>
<evidence type="ECO:0000313" key="14">
    <source>
        <dbReference type="EMBL" id="RFC69288.1"/>
    </source>
</evidence>
<dbReference type="SUPFAM" id="SSF51735">
    <property type="entry name" value="NAD(P)-binding Rossmann-fold domains"/>
    <property type="match status" value="1"/>
</dbReference>
<name>A0A371XJ78_9HYPH</name>
<comment type="pathway">
    <text evidence="1">Porphyrin-containing compound metabolism; siroheme biosynthesis; sirohydrochlorin from precorrin-2: step 1/1.</text>
</comment>
<dbReference type="PROSITE" id="PS00840">
    <property type="entry name" value="SUMT_2"/>
    <property type="match status" value="1"/>
</dbReference>
<evidence type="ECO:0000256" key="11">
    <source>
        <dbReference type="RuleBase" id="RU003960"/>
    </source>
</evidence>
<evidence type="ECO:0000256" key="5">
    <source>
        <dbReference type="ARBA" id="ARBA00022691"/>
    </source>
</evidence>
<protein>
    <submittedName>
        <fullName evidence="14">Uroporphyrinogen-III C-methyltransferase</fullName>
    </submittedName>
</protein>
<dbReference type="UniPathway" id="UPA00262">
    <property type="reaction ID" value="UER00222"/>
</dbReference>
<dbReference type="GO" id="GO:0043115">
    <property type="term" value="F:precorrin-2 dehydrogenase activity"/>
    <property type="evidence" value="ECO:0007669"/>
    <property type="project" value="UniProtKB-EC"/>
</dbReference>
<dbReference type="NCBIfam" id="TIGR01470">
    <property type="entry name" value="cysG_Nterm"/>
    <property type="match status" value="1"/>
</dbReference>
<dbReference type="Gene3D" id="3.30.160.110">
    <property type="entry name" value="Siroheme synthase, domain 2"/>
    <property type="match status" value="1"/>
</dbReference>
<dbReference type="Pfam" id="PF10414">
    <property type="entry name" value="CysG_dimeriser"/>
    <property type="match status" value="1"/>
</dbReference>
<evidence type="ECO:0000256" key="7">
    <source>
        <dbReference type="ARBA" id="ARBA00023027"/>
    </source>
</evidence>
<evidence type="ECO:0000259" key="13">
    <source>
        <dbReference type="Pfam" id="PF10414"/>
    </source>
</evidence>
<comment type="pathway">
    <text evidence="9">Porphyrin-containing compound metabolism; siroheme biosynthesis; precorrin-2 from uroporphyrinogen III: step 1/1.</text>
</comment>
<accession>A0A371XJ78</accession>
<dbReference type="InterPro" id="IPR035996">
    <property type="entry name" value="4pyrrol_Methylase_sf"/>
</dbReference>
<organism evidence="14 15">
    <name type="scientific">Mesorhizobium denitrificans</name>
    <dbReference type="NCBI Taxonomy" id="2294114"/>
    <lineage>
        <taxon>Bacteria</taxon>
        <taxon>Pseudomonadati</taxon>
        <taxon>Pseudomonadota</taxon>
        <taxon>Alphaproteobacteria</taxon>
        <taxon>Hyphomicrobiales</taxon>
        <taxon>Phyllobacteriaceae</taxon>
        <taxon>Mesorhizobium</taxon>
    </lineage>
</organism>
<dbReference type="PANTHER" id="PTHR35330:SF1">
    <property type="entry name" value="SIROHEME BIOSYNTHESIS PROTEIN MET8"/>
    <property type="match status" value="1"/>
</dbReference>
<dbReference type="SUPFAM" id="SSF53790">
    <property type="entry name" value="Tetrapyrrole methylase"/>
    <property type="match status" value="1"/>
</dbReference>
<feature type="domain" description="Sirohaem synthase dimerisation" evidence="13">
    <location>
        <begin position="157"/>
        <end position="214"/>
    </location>
</feature>
<evidence type="ECO:0000256" key="6">
    <source>
        <dbReference type="ARBA" id="ARBA00023002"/>
    </source>
</evidence>
<dbReference type="GO" id="GO:0008168">
    <property type="term" value="F:methyltransferase activity"/>
    <property type="evidence" value="ECO:0007669"/>
    <property type="project" value="UniProtKB-KW"/>
</dbReference>
<keyword evidence="6" id="KW-0560">Oxidoreductase</keyword>
<evidence type="ECO:0000256" key="9">
    <source>
        <dbReference type="ARBA" id="ARBA00025705"/>
    </source>
</evidence>
<comment type="catalytic activity">
    <reaction evidence="10">
        <text>precorrin-2 + NAD(+) = sirohydrochlorin + NADH + 2 H(+)</text>
        <dbReference type="Rhea" id="RHEA:15613"/>
        <dbReference type="ChEBI" id="CHEBI:15378"/>
        <dbReference type="ChEBI" id="CHEBI:57540"/>
        <dbReference type="ChEBI" id="CHEBI:57945"/>
        <dbReference type="ChEBI" id="CHEBI:58351"/>
        <dbReference type="ChEBI" id="CHEBI:58827"/>
        <dbReference type="EC" id="1.3.1.76"/>
    </reaction>
</comment>
<keyword evidence="8" id="KW-0627">Porphyrin biosynthesis</keyword>
<dbReference type="InterPro" id="IPR019478">
    <property type="entry name" value="Sirohaem_synthase_dimer_dom"/>
</dbReference>
<dbReference type="InterPro" id="IPR003043">
    <property type="entry name" value="Uropor_MeTrfase_CS"/>
</dbReference>
<dbReference type="AlphaFoldDB" id="A0A371XJ78"/>
<dbReference type="PANTHER" id="PTHR35330">
    <property type="entry name" value="SIROHEME BIOSYNTHESIS PROTEIN MET8"/>
    <property type="match status" value="1"/>
</dbReference>
<evidence type="ECO:0000256" key="8">
    <source>
        <dbReference type="ARBA" id="ARBA00023244"/>
    </source>
</evidence>
<dbReference type="Pfam" id="PF00590">
    <property type="entry name" value="TP_methylase"/>
    <property type="match status" value="1"/>
</dbReference>
<dbReference type="SUPFAM" id="SSF75615">
    <property type="entry name" value="Siroheme synthase middle domains-like"/>
    <property type="match status" value="1"/>
</dbReference>
<evidence type="ECO:0000256" key="10">
    <source>
        <dbReference type="ARBA" id="ARBA00047561"/>
    </source>
</evidence>
<dbReference type="InterPro" id="IPR000878">
    <property type="entry name" value="4pyrrol_Mease"/>
</dbReference>
<dbReference type="Gene3D" id="3.40.50.720">
    <property type="entry name" value="NAD(P)-binding Rossmann-like Domain"/>
    <property type="match status" value="1"/>
</dbReference>
<dbReference type="InterPro" id="IPR006367">
    <property type="entry name" value="Sirohaem_synthase_N"/>
</dbReference>
<dbReference type="Gene3D" id="1.10.8.210">
    <property type="entry name" value="Sirohaem synthase, dimerisation domain"/>
    <property type="match status" value="1"/>
</dbReference>
<evidence type="ECO:0000259" key="12">
    <source>
        <dbReference type="Pfam" id="PF00590"/>
    </source>
</evidence>
<evidence type="ECO:0000256" key="3">
    <source>
        <dbReference type="ARBA" id="ARBA00022603"/>
    </source>
</evidence>
<evidence type="ECO:0000256" key="4">
    <source>
        <dbReference type="ARBA" id="ARBA00022679"/>
    </source>
</evidence>
<evidence type="ECO:0000256" key="1">
    <source>
        <dbReference type="ARBA" id="ARBA00005010"/>
    </source>
</evidence>
<dbReference type="FunFam" id="3.40.1010.10:FF:000001">
    <property type="entry name" value="Siroheme synthase"/>
    <property type="match status" value="1"/>
</dbReference>
<dbReference type="Gene3D" id="3.40.1010.10">
    <property type="entry name" value="Cobalt-precorrin-4 Transmethylase, Domain 1"/>
    <property type="match status" value="1"/>
</dbReference>
<evidence type="ECO:0000313" key="15">
    <source>
        <dbReference type="Proteomes" id="UP000262379"/>
    </source>
</evidence>
<dbReference type="PROSITE" id="PS00839">
    <property type="entry name" value="SUMT_1"/>
    <property type="match status" value="1"/>
</dbReference>
<keyword evidence="15" id="KW-1185">Reference proteome</keyword>
<dbReference type="InterPro" id="IPR028161">
    <property type="entry name" value="Met8-like"/>
</dbReference>
<sequence length="354" mass="37767">MTASAPKLNAFPVFIRVADEVVVIVGGGDEAFAKARLIGQSSAKLRIVAEEVETSFAAWIAQNSAEHIAEAYTAHHLDSARLVFAASGGEVLDRQVSEDARLLGIAVNAVDRPELCDFYTPAIVNRAPVCIAIGTEGTGPVLSQMLRARIDRMLAPSLGALASLGETFRASVERFVPKGSARRRFWSDFFAGEPARQMEIGHIEEARAAATELLLRRQGITGHVSLVGAGPGAEDLLTLRAQRHLMEADVIVHDVNVPETLVAMGRRDAERVAVGKHCDAATQRDINDLLVKLATEGKRVVRLKLGDLLMFGKAGDEIAALRAAAVSYELVPGVVAPFASVSKPARQNVLGEAA</sequence>
<comment type="caution">
    <text evidence="14">The sequence shown here is derived from an EMBL/GenBank/DDBJ whole genome shotgun (WGS) entry which is preliminary data.</text>
</comment>
<dbReference type="InterPro" id="IPR014777">
    <property type="entry name" value="4pyrrole_Mease_sub1"/>
</dbReference>
<dbReference type="Proteomes" id="UP000262379">
    <property type="component" value="Unassembled WGS sequence"/>
</dbReference>
<dbReference type="Pfam" id="PF13241">
    <property type="entry name" value="NAD_binding_7"/>
    <property type="match status" value="1"/>
</dbReference>
<comment type="similarity">
    <text evidence="2 11">Belongs to the precorrin methyltransferase family.</text>
</comment>
<reference evidence="15" key="1">
    <citation type="submission" date="2018-08" db="EMBL/GenBank/DDBJ databases">
        <authorList>
            <person name="Im W.T."/>
        </authorList>
    </citation>
    <scope>NUCLEOTIDE SEQUENCE [LARGE SCALE GENOMIC DNA]</scope>
    <source>
        <strain evidence="15">LA-28</strain>
    </source>
</reference>
<dbReference type="GO" id="GO:0019354">
    <property type="term" value="P:siroheme biosynthetic process"/>
    <property type="evidence" value="ECO:0007669"/>
    <property type="project" value="UniProtKB-UniPathway"/>
</dbReference>
<dbReference type="EMBL" id="QURN01000001">
    <property type="protein sequence ID" value="RFC69288.1"/>
    <property type="molecule type" value="Genomic_DNA"/>
</dbReference>
<keyword evidence="3 11" id="KW-0489">Methyltransferase</keyword>
<evidence type="ECO:0000256" key="2">
    <source>
        <dbReference type="ARBA" id="ARBA00005879"/>
    </source>
</evidence>
<keyword evidence="5" id="KW-0949">S-adenosyl-L-methionine</keyword>
<feature type="domain" description="Tetrapyrrole methylase" evidence="12">
    <location>
        <begin position="224"/>
        <end position="342"/>
    </location>
</feature>
<dbReference type="GO" id="GO:0004325">
    <property type="term" value="F:ferrochelatase activity"/>
    <property type="evidence" value="ECO:0007669"/>
    <property type="project" value="InterPro"/>
</dbReference>
<keyword evidence="4 11" id="KW-0808">Transferase</keyword>
<dbReference type="InterPro" id="IPR037115">
    <property type="entry name" value="Sirohaem_synt_dimer_dom_sf"/>
</dbReference>